<dbReference type="Pfam" id="PF00072">
    <property type="entry name" value="Response_reg"/>
    <property type="match status" value="1"/>
</dbReference>
<keyword evidence="8" id="KW-0902">Two-component regulatory system</keyword>
<evidence type="ECO:0000256" key="8">
    <source>
        <dbReference type="ARBA" id="ARBA00023012"/>
    </source>
</evidence>
<name>A0A949JZM4_9FIRM</name>
<dbReference type="CDD" id="cd00082">
    <property type="entry name" value="HisKA"/>
    <property type="match status" value="1"/>
</dbReference>
<dbReference type="SMART" id="SM00387">
    <property type="entry name" value="HATPase_c"/>
    <property type="match status" value="1"/>
</dbReference>
<dbReference type="Gene3D" id="1.10.287.130">
    <property type="match status" value="1"/>
</dbReference>
<dbReference type="PROSITE" id="PS50113">
    <property type="entry name" value="PAC"/>
    <property type="match status" value="2"/>
</dbReference>
<evidence type="ECO:0000256" key="3">
    <source>
        <dbReference type="ARBA" id="ARBA00012438"/>
    </source>
</evidence>
<keyword evidence="5 11" id="KW-0597">Phosphoprotein</keyword>
<evidence type="ECO:0000256" key="10">
    <source>
        <dbReference type="ARBA" id="ARBA00074306"/>
    </source>
</evidence>
<dbReference type="InterPro" id="IPR000700">
    <property type="entry name" value="PAS-assoc_C"/>
</dbReference>
<evidence type="ECO:0000259" key="14">
    <source>
        <dbReference type="PROSITE" id="PS50113"/>
    </source>
</evidence>
<feature type="domain" description="PAC" evidence="14">
    <location>
        <begin position="327"/>
        <end position="378"/>
    </location>
</feature>
<dbReference type="PANTHER" id="PTHR43047:SF72">
    <property type="entry name" value="OSMOSENSING HISTIDINE PROTEIN KINASE SLN1"/>
    <property type="match status" value="1"/>
</dbReference>
<feature type="domain" description="Response regulatory" evidence="13">
    <location>
        <begin position="897"/>
        <end position="1018"/>
    </location>
</feature>
<evidence type="ECO:0000256" key="7">
    <source>
        <dbReference type="ARBA" id="ARBA00022777"/>
    </source>
</evidence>
<sequence length="1026" mass="117487">MMDGAGTENLIKILNHMGNTAIYVIKRDTHELLFFNDKVKQITPDISLGKICHEVWQGSCANCPLLTMGDRETNTRVSYGDPFGEVVDISATMFSWGKENIPAYLVSVTPHVSSQEEQKLEREREKLIIVAGKEYPVIYSVNLTKNTYVKLNREASQAVLPPPSGNFDDLPLKASETVHPDYRERYLEMFSRQNLLACYAAGQMELELEFPQLYQDGSYKWVLVRVVFLERTAEPGDVMEITLCKNIDIHKKMKDQLELERQTAFDSIPGGVIKCLADEQFTILEISRNCREMLNISGIEPGGGLRFFESGKNIEYCRASSARGLPVNFDGRVRGTKGLIRWFHIEGKKTGERDGIAEYTLVLLDITKRKEAEAELEQEKLKYRIAVENSADVIFEYYPEEDLFLSQENAQMGGKAVRVEKYQEKMTGIVYPPDLPLVEELMRGETHRAEVRMIPYQGQDYHWYLIQADYMRGKNGVMRLIGTMRDINRVKRTEEEYRSKEKLLIDSVMTLFGEFIVLNLDTGKFVSYKSDEVMNAIKEQEIFQAFNKEYGETIIHPDDRERFFEFFKLDHIRRRMEKTDKRITLEVRRLNADGEYRWCEMIGTLLEGREDNLVLLTFRDIHELHLVLQDALKMAEQANTAKSDFLSRMSHDIRTPMNAIMGMTSIAAANLDNRTKIEDCLAKIGLSAKFLLSLLNDVLDMSRIESGKINIVKEPFQLQEVIQNVILLIEGQTRVKKQELQIQIDERVQGTYIGDSLRIHQILMNLLTNAVKYTEEEGQVSLCITPIRQAQDVMWTRIMVKDNGIGMSKEFQNKIFEPFEQERQNGGRVFEGSGLGLAIVQNLIHMMGGSISVESSQGEGSCFTVILPMKKAEPCQETELPHEEDTAPDTRNYQGERILLVEDSDLNREIAQTILEMRGLKVDTAENGKLAVEKFNRSVPGTYQAILMDIRMPVMDGLQATKKIREGTHPEAKHIPIIAMTANAFENERQEAGRMGVDEYLTKPIDQDQLFHTLDKVLRDTDVQLR</sequence>
<dbReference type="CDD" id="cd16922">
    <property type="entry name" value="HATPase_EvgS-ArcB-TorS-like"/>
    <property type="match status" value="1"/>
</dbReference>
<dbReference type="InterPro" id="IPR003594">
    <property type="entry name" value="HATPase_dom"/>
</dbReference>
<dbReference type="SUPFAM" id="SSF55785">
    <property type="entry name" value="PYP-like sensor domain (PAS domain)"/>
    <property type="match status" value="3"/>
</dbReference>
<dbReference type="SMART" id="SM00448">
    <property type="entry name" value="REC"/>
    <property type="match status" value="1"/>
</dbReference>
<accession>A0A949JZM4</accession>
<dbReference type="PANTHER" id="PTHR43047">
    <property type="entry name" value="TWO-COMPONENT HISTIDINE PROTEIN KINASE"/>
    <property type="match status" value="1"/>
</dbReference>
<dbReference type="Pfam" id="PF00512">
    <property type="entry name" value="HisKA"/>
    <property type="match status" value="1"/>
</dbReference>
<dbReference type="EMBL" id="JAHQCW010000011">
    <property type="protein sequence ID" value="MBU9736632.1"/>
    <property type="molecule type" value="Genomic_DNA"/>
</dbReference>
<evidence type="ECO:0000259" key="13">
    <source>
        <dbReference type="PROSITE" id="PS50110"/>
    </source>
</evidence>
<dbReference type="InterPro" id="IPR001789">
    <property type="entry name" value="Sig_transdc_resp-reg_receiver"/>
</dbReference>
<evidence type="ECO:0000259" key="12">
    <source>
        <dbReference type="PROSITE" id="PS50109"/>
    </source>
</evidence>
<dbReference type="SMART" id="SM00086">
    <property type="entry name" value="PAC"/>
    <property type="match status" value="4"/>
</dbReference>
<keyword evidence="16" id="KW-1185">Reference proteome</keyword>
<evidence type="ECO:0000313" key="15">
    <source>
        <dbReference type="EMBL" id="MBU9736632.1"/>
    </source>
</evidence>
<dbReference type="InterPro" id="IPR011006">
    <property type="entry name" value="CheY-like_superfamily"/>
</dbReference>
<dbReference type="Gene3D" id="3.40.50.2300">
    <property type="match status" value="1"/>
</dbReference>
<evidence type="ECO:0000256" key="2">
    <source>
        <dbReference type="ARBA" id="ARBA00006402"/>
    </source>
</evidence>
<dbReference type="RefSeq" id="WP_238721406.1">
    <property type="nucleotide sequence ID" value="NZ_JAHQCW010000011.1"/>
</dbReference>
<comment type="catalytic activity">
    <reaction evidence="1">
        <text>ATP + protein L-histidine = ADP + protein N-phospho-L-histidine.</text>
        <dbReference type="EC" id="2.7.13.3"/>
    </reaction>
</comment>
<dbReference type="SMART" id="SM00388">
    <property type="entry name" value="HisKA"/>
    <property type="match status" value="1"/>
</dbReference>
<comment type="function">
    <text evidence="9">May play the central regulatory role in sporulation. It may be an element of the effector pathway responsible for the activation of sporulation genes in response to nutritional stress. Spo0A may act in concert with spo0H (a sigma factor) to control the expression of some genes that are critical to the sporulation process.</text>
</comment>
<dbReference type="InterPro" id="IPR003661">
    <property type="entry name" value="HisK_dim/P_dom"/>
</dbReference>
<dbReference type="Proteomes" id="UP000712157">
    <property type="component" value="Unassembled WGS sequence"/>
</dbReference>
<dbReference type="Gene3D" id="3.30.565.10">
    <property type="entry name" value="Histidine kinase-like ATPase, C-terminal domain"/>
    <property type="match status" value="1"/>
</dbReference>
<dbReference type="InterPro" id="IPR004358">
    <property type="entry name" value="Sig_transdc_His_kin-like_C"/>
</dbReference>
<dbReference type="EC" id="2.7.13.3" evidence="3"/>
<dbReference type="CDD" id="cd17546">
    <property type="entry name" value="REC_hyHK_CKI1_RcsC-like"/>
    <property type="match status" value="1"/>
</dbReference>
<dbReference type="InterPro" id="IPR036890">
    <property type="entry name" value="HATPase_C_sf"/>
</dbReference>
<organism evidence="15 16">
    <name type="scientific">Diplocloster agilis</name>
    <dbReference type="NCBI Taxonomy" id="2850323"/>
    <lineage>
        <taxon>Bacteria</taxon>
        <taxon>Bacillati</taxon>
        <taxon>Bacillota</taxon>
        <taxon>Clostridia</taxon>
        <taxon>Lachnospirales</taxon>
        <taxon>Lachnospiraceae</taxon>
        <taxon>Diplocloster</taxon>
    </lineage>
</organism>
<dbReference type="SUPFAM" id="SSF55874">
    <property type="entry name" value="ATPase domain of HSP90 chaperone/DNA topoisomerase II/histidine kinase"/>
    <property type="match status" value="1"/>
</dbReference>
<protein>
    <recommendedName>
        <fullName evidence="10">Circadian input-output histidine kinase CikA</fullName>
        <ecNumber evidence="3">2.7.13.3</ecNumber>
    </recommendedName>
    <alternativeName>
        <fullName evidence="4">Stage 0 sporulation protein A homolog</fullName>
    </alternativeName>
</protein>
<proteinExistence type="inferred from homology"/>
<keyword evidence="6" id="KW-0808">Transferase</keyword>
<dbReference type="PRINTS" id="PR00344">
    <property type="entry name" value="BCTRLSENSOR"/>
</dbReference>
<dbReference type="GO" id="GO:0000155">
    <property type="term" value="F:phosphorelay sensor kinase activity"/>
    <property type="evidence" value="ECO:0007669"/>
    <property type="project" value="InterPro"/>
</dbReference>
<dbReference type="InterPro" id="IPR036097">
    <property type="entry name" value="HisK_dim/P_sf"/>
</dbReference>
<dbReference type="InterPro" id="IPR005467">
    <property type="entry name" value="His_kinase_dom"/>
</dbReference>
<evidence type="ECO:0000256" key="1">
    <source>
        <dbReference type="ARBA" id="ARBA00000085"/>
    </source>
</evidence>
<evidence type="ECO:0000256" key="11">
    <source>
        <dbReference type="PROSITE-ProRule" id="PRU00169"/>
    </source>
</evidence>
<dbReference type="Pfam" id="PF08447">
    <property type="entry name" value="PAS_3"/>
    <property type="match status" value="1"/>
</dbReference>
<dbReference type="InterPro" id="IPR013655">
    <property type="entry name" value="PAS_fold_3"/>
</dbReference>
<dbReference type="SUPFAM" id="SSF47384">
    <property type="entry name" value="Homodimeric domain of signal transducing histidine kinase"/>
    <property type="match status" value="1"/>
</dbReference>
<evidence type="ECO:0000256" key="5">
    <source>
        <dbReference type="ARBA" id="ARBA00022553"/>
    </source>
</evidence>
<feature type="modified residue" description="4-aspartylphosphate" evidence="11">
    <location>
        <position position="949"/>
    </location>
</feature>
<dbReference type="AlphaFoldDB" id="A0A949JZM4"/>
<dbReference type="InterPro" id="IPR035965">
    <property type="entry name" value="PAS-like_dom_sf"/>
</dbReference>
<evidence type="ECO:0000256" key="4">
    <source>
        <dbReference type="ARBA" id="ARBA00018672"/>
    </source>
</evidence>
<dbReference type="FunFam" id="3.30.565.10:FF:000010">
    <property type="entry name" value="Sensor histidine kinase RcsC"/>
    <property type="match status" value="1"/>
</dbReference>
<comment type="similarity">
    <text evidence="2">In the N-terminal section; belongs to the phytochrome family.</text>
</comment>
<evidence type="ECO:0000313" key="16">
    <source>
        <dbReference type="Proteomes" id="UP000712157"/>
    </source>
</evidence>
<dbReference type="Gene3D" id="3.30.450.20">
    <property type="entry name" value="PAS domain"/>
    <property type="match status" value="4"/>
</dbReference>
<evidence type="ECO:0000256" key="9">
    <source>
        <dbReference type="ARBA" id="ARBA00024867"/>
    </source>
</evidence>
<dbReference type="GO" id="GO:0009927">
    <property type="term" value="F:histidine phosphotransfer kinase activity"/>
    <property type="evidence" value="ECO:0007669"/>
    <property type="project" value="TreeGrafter"/>
</dbReference>
<feature type="domain" description="PAC" evidence="14">
    <location>
        <begin position="447"/>
        <end position="499"/>
    </location>
</feature>
<evidence type="ECO:0000256" key="6">
    <source>
        <dbReference type="ARBA" id="ARBA00022679"/>
    </source>
</evidence>
<dbReference type="InterPro" id="IPR000014">
    <property type="entry name" value="PAS"/>
</dbReference>
<comment type="caution">
    <text evidence="15">The sequence shown here is derived from an EMBL/GenBank/DDBJ whole genome shotgun (WGS) entry which is preliminary data.</text>
</comment>
<dbReference type="SUPFAM" id="SSF52172">
    <property type="entry name" value="CheY-like"/>
    <property type="match status" value="1"/>
</dbReference>
<dbReference type="InterPro" id="IPR001610">
    <property type="entry name" value="PAC"/>
</dbReference>
<feature type="domain" description="Histidine kinase" evidence="12">
    <location>
        <begin position="648"/>
        <end position="871"/>
    </location>
</feature>
<keyword evidence="7" id="KW-0418">Kinase</keyword>
<reference evidence="15" key="1">
    <citation type="submission" date="2021-06" db="EMBL/GenBank/DDBJ databases">
        <title>Description of novel taxa of the family Lachnospiraceae.</title>
        <authorList>
            <person name="Chaplin A.V."/>
            <person name="Sokolova S.R."/>
            <person name="Pikina A.P."/>
            <person name="Korzhanova M."/>
            <person name="Belova V."/>
            <person name="Korostin D."/>
            <person name="Efimov B.A."/>
        </authorList>
    </citation>
    <scope>NUCLEOTIDE SEQUENCE</scope>
    <source>
        <strain evidence="15">ASD5720</strain>
    </source>
</reference>
<dbReference type="PROSITE" id="PS50110">
    <property type="entry name" value="RESPONSE_REGULATORY"/>
    <property type="match status" value="1"/>
</dbReference>
<dbReference type="PROSITE" id="PS50109">
    <property type="entry name" value="HIS_KIN"/>
    <property type="match status" value="1"/>
</dbReference>
<dbReference type="Pfam" id="PF02518">
    <property type="entry name" value="HATPase_c"/>
    <property type="match status" value="1"/>
</dbReference>
<dbReference type="GO" id="GO:0005886">
    <property type="term" value="C:plasma membrane"/>
    <property type="evidence" value="ECO:0007669"/>
    <property type="project" value="TreeGrafter"/>
</dbReference>
<gene>
    <name evidence="15" type="ORF">KTH89_08780</name>
</gene>
<dbReference type="CDD" id="cd00130">
    <property type="entry name" value="PAS"/>
    <property type="match status" value="1"/>
</dbReference>